<organism evidence="2 3">
    <name type="scientific">Wenjunlia tyrosinilytica</name>
    <dbReference type="NCBI Taxonomy" id="1544741"/>
    <lineage>
        <taxon>Bacteria</taxon>
        <taxon>Bacillati</taxon>
        <taxon>Actinomycetota</taxon>
        <taxon>Actinomycetes</taxon>
        <taxon>Kitasatosporales</taxon>
        <taxon>Streptomycetaceae</taxon>
        <taxon>Wenjunlia</taxon>
    </lineage>
</organism>
<dbReference type="RefSeq" id="WP_189135125.1">
    <property type="nucleotide sequence ID" value="NZ_BMMS01000036.1"/>
</dbReference>
<dbReference type="AlphaFoldDB" id="A0A917ZWZ3"/>
<feature type="region of interest" description="Disordered" evidence="1">
    <location>
        <begin position="36"/>
        <end position="57"/>
    </location>
</feature>
<protein>
    <submittedName>
        <fullName evidence="2">Uncharacterized protein</fullName>
    </submittedName>
</protein>
<keyword evidence="3" id="KW-1185">Reference proteome</keyword>
<proteinExistence type="predicted"/>
<comment type="caution">
    <text evidence="2">The sequence shown here is derived from an EMBL/GenBank/DDBJ whole genome shotgun (WGS) entry which is preliminary data.</text>
</comment>
<evidence type="ECO:0000313" key="3">
    <source>
        <dbReference type="Proteomes" id="UP000641932"/>
    </source>
</evidence>
<accession>A0A917ZWZ3</accession>
<name>A0A917ZWZ3_9ACTN</name>
<evidence type="ECO:0000313" key="2">
    <source>
        <dbReference type="EMBL" id="GGO98156.1"/>
    </source>
</evidence>
<feature type="compositionally biased region" description="Polar residues" evidence="1">
    <location>
        <begin position="47"/>
        <end position="57"/>
    </location>
</feature>
<dbReference type="EMBL" id="BMMS01000036">
    <property type="protein sequence ID" value="GGO98156.1"/>
    <property type="molecule type" value="Genomic_DNA"/>
</dbReference>
<reference evidence="2" key="2">
    <citation type="submission" date="2020-09" db="EMBL/GenBank/DDBJ databases">
        <authorList>
            <person name="Sun Q."/>
            <person name="Zhou Y."/>
        </authorList>
    </citation>
    <scope>NUCLEOTIDE SEQUENCE</scope>
    <source>
        <strain evidence="2">CGMCC 4.7201</strain>
    </source>
</reference>
<gene>
    <name evidence="2" type="ORF">GCM10012280_61630</name>
</gene>
<evidence type="ECO:0000256" key="1">
    <source>
        <dbReference type="SAM" id="MobiDB-lite"/>
    </source>
</evidence>
<sequence length="57" mass="5634">MKVTAVAAAPAINAGTGTGVAEVDALFTGEAATAVAGPGQRYGRKPSGTSDQGWRED</sequence>
<reference evidence="2" key="1">
    <citation type="journal article" date="2014" name="Int. J. Syst. Evol. Microbiol.">
        <title>Complete genome sequence of Corynebacterium casei LMG S-19264T (=DSM 44701T), isolated from a smear-ripened cheese.</title>
        <authorList>
            <consortium name="US DOE Joint Genome Institute (JGI-PGF)"/>
            <person name="Walter F."/>
            <person name="Albersmeier A."/>
            <person name="Kalinowski J."/>
            <person name="Ruckert C."/>
        </authorList>
    </citation>
    <scope>NUCLEOTIDE SEQUENCE</scope>
    <source>
        <strain evidence="2">CGMCC 4.7201</strain>
    </source>
</reference>
<dbReference type="Proteomes" id="UP000641932">
    <property type="component" value="Unassembled WGS sequence"/>
</dbReference>